<evidence type="ECO:0000313" key="2">
    <source>
        <dbReference type="Proteomes" id="UP000051124"/>
    </source>
</evidence>
<organism evidence="1 2">
    <name type="scientific">candidate division TA06 bacterium DG_26</name>
    <dbReference type="NCBI Taxonomy" id="1703771"/>
    <lineage>
        <taxon>Bacteria</taxon>
        <taxon>Bacteria division TA06</taxon>
    </lineage>
</organism>
<name>A0A0S7WL91_UNCT6</name>
<comment type="caution">
    <text evidence="1">The sequence shown here is derived from an EMBL/GenBank/DDBJ whole genome shotgun (WGS) entry which is preliminary data.</text>
</comment>
<dbReference type="AlphaFoldDB" id="A0A0S7WL91"/>
<protein>
    <submittedName>
        <fullName evidence="1">Uncharacterized protein</fullName>
    </submittedName>
</protein>
<reference evidence="1 2" key="1">
    <citation type="journal article" date="2015" name="Microbiome">
        <title>Genomic resolution of linkages in carbon, nitrogen, and sulfur cycling among widespread estuary sediment bacteria.</title>
        <authorList>
            <person name="Baker B.J."/>
            <person name="Lazar C.S."/>
            <person name="Teske A.P."/>
            <person name="Dick G.J."/>
        </authorList>
    </citation>
    <scope>NUCLEOTIDE SEQUENCE [LARGE SCALE GENOMIC DNA]</scope>
    <source>
        <strain evidence="1">DG_26</strain>
    </source>
</reference>
<proteinExistence type="predicted"/>
<accession>A0A0S7WL91</accession>
<dbReference type="Proteomes" id="UP000051124">
    <property type="component" value="Unassembled WGS sequence"/>
</dbReference>
<evidence type="ECO:0000313" key="1">
    <source>
        <dbReference type="EMBL" id="KPJ50957.1"/>
    </source>
</evidence>
<sequence length="327" mass="37356">MWVGIRLPETGTQPLGHPHCPYCRSTQTRVYERITKKVKHPNLSFVSVVRRRCENCGRTFRHYAPGVNRSIQTATVKGMNVLLYSIGFSYSQIVETLRNLGVRLVKSTVWRSVRSVSKKAYYLHKQSLKGKISVMGMPADLFRAEGPDILVHFVAELLEGKELELEFPDGEEGNLYAAAITTIAKKIGAELVIKGEGSGPKDPANSNDTREDTYMSRLKRGVKRRYRELTQEANLLIGGADSKDKRRLRELLVDCDTILDIVEGKENGCEKEFWEIYKRYAWAKAPHKGETATLWYKMRLFTLRLWDESSRILKQLESTGKVEKREG</sequence>
<dbReference type="EMBL" id="LIZT01000009">
    <property type="protein sequence ID" value="KPJ50957.1"/>
    <property type="molecule type" value="Genomic_DNA"/>
</dbReference>
<gene>
    <name evidence="1" type="ORF">AMJ40_01410</name>
</gene>